<keyword evidence="2" id="KW-1185">Reference proteome</keyword>
<evidence type="ECO:0000313" key="1">
    <source>
        <dbReference type="EMBL" id="KAK3524101.1"/>
    </source>
</evidence>
<gene>
    <name evidence="1" type="ORF">QTP70_017992</name>
</gene>
<name>A0AAE0QKQ0_9TELE</name>
<dbReference type="EMBL" id="JAUCMX010000014">
    <property type="protein sequence ID" value="KAK3524101.1"/>
    <property type="molecule type" value="Genomic_DNA"/>
</dbReference>
<accession>A0AAE0QKQ0</accession>
<proteinExistence type="predicted"/>
<dbReference type="Proteomes" id="UP001274896">
    <property type="component" value="Unassembled WGS sequence"/>
</dbReference>
<dbReference type="AlphaFoldDB" id="A0AAE0QKQ0"/>
<sequence>MDPKKVRAVTDWATPSSVKEAALAEVMSEKNLDRSTWYSHGAGQEVFLGLVDRVWRRSLVEKRQQRKASVDESKARK</sequence>
<organism evidence="1 2">
    <name type="scientific">Hemibagrus guttatus</name>
    <dbReference type="NCBI Taxonomy" id="175788"/>
    <lineage>
        <taxon>Eukaryota</taxon>
        <taxon>Metazoa</taxon>
        <taxon>Chordata</taxon>
        <taxon>Craniata</taxon>
        <taxon>Vertebrata</taxon>
        <taxon>Euteleostomi</taxon>
        <taxon>Actinopterygii</taxon>
        <taxon>Neopterygii</taxon>
        <taxon>Teleostei</taxon>
        <taxon>Ostariophysi</taxon>
        <taxon>Siluriformes</taxon>
        <taxon>Bagridae</taxon>
        <taxon>Hemibagrus</taxon>
    </lineage>
</organism>
<evidence type="ECO:0000313" key="2">
    <source>
        <dbReference type="Proteomes" id="UP001274896"/>
    </source>
</evidence>
<comment type="caution">
    <text evidence="1">The sequence shown here is derived from an EMBL/GenBank/DDBJ whole genome shotgun (WGS) entry which is preliminary data.</text>
</comment>
<reference evidence="1" key="1">
    <citation type="submission" date="2023-06" db="EMBL/GenBank/DDBJ databases">
        <title>Male Hemibagrus guttatus genome.</title>
        <authorList>
            <person name="Bian C."/>
        </authorList>
    </citation>
    <scope>NUCLEOTIDE SEQUENCE</scope>
    <source>
        <strain evidence="1">Male_cb2023</strain>
        <tissue evidence="1">Muscle</tissue>
    </source>
</reference>
<feature type="non-terminal residue" evidence="1">
    <location>
        <position position="1"/>
    </location>
</feature>
<protein>
    <submittedName>
        <fullName evidence="1">Uncharacterized protein</fullName>
    </submittedName>
</protein>